<dbReference type="InterPro" id="IPR003594">
    <property type="entry name" value="HATPase_dom"/>
</dbReference>
<sequence>MSFRLKTILGIALIEGLLLLFLVYTSIDYLRNSNESEILKRAQSTAVLLAAAAKDAVLSTDLSTLEALVDEVSRQNQVHYVEIYDNQGVLVSRGDLSEHEKHSELATQHPDMVAVEADIVESGYPFGKVELGINTREFATFLQDASVRILSIAALEIVLVALFSWALGYFLSRKLLQLRDASLGLLAGDPHVPLPVRGNDEIAMTARAFNAMGERISERTEALEEANLRLSTILDTATDGYVIMDTKGYLREVNGAVYQLFGYSPGELDGAAVSMLMPNEISSIHQGYIDKYLAGDDARSLGRGREVTARRKDGSEFPIELHVSAMHLGEELLFLGLIEDLTLEKRRQADMRRSESILVATINASRDAFVTIDADGLVREFNNAATNLFGFERDEVLGKPLEQFIIPKEHHAAHRRGMLHFHATGEGPVLNRQVELNASCKDGSALPVELTVIPIRLDDEVLFAAFLRDISERKQREDELRAAKLQAEEGSKAKSRFLATMSHEIRSPLNAVLGCVTLLLDSSLDKEQRLYANTAREAGTALLSTINDILDFSKIEAGQMVLENHSFEPDKVVAQVLQILAPKAQEKGIQLASFINRNVPQYLVGDGQRLRQVIHNLVDNAIKFSSRGAVTVQMWIPDSHQEKVQLNFKVTDQGIGMSARAQQKLFTEFSQVHDGSNTSYKGSGLGLAICAELLRMMGGGIDVDSTPGVGTCFSASALFTIDANEPIHFWHLPEHPRVLLLHPDEEVAGLVRKQYAQYGVECVWIQKVDDFSDITRVSGRFMLIMIDDSCLLGLDARRCQMLKDGYLFGDGNLVALVSGVRADVQSMLSALGIHHQVNKPLSRAMLLELVSTVPQEDGRSEQQENQRLLAGRRILLAEDSPANQLVAAALLSREGAEVDIAANGEEACIRAANQRYDLILMDVRMPVMDGLQATREILRLSPDYLILAMTANVFKEELDACFEAGMLDVISKPIARDELLKRISAWLPHSETTPDTPPPVDLAALINDSVIGELEEALGRSSVIAMVQVFWQETDARMASINTHWRSRDLQRLEDEAHTLKSSAGSFGAQMLYELARTLEEKARSKREQGVEPLIAQIHACVGASRDAMADRYGTLGEAAYDL</sequence>
<comment type="catalytic activity">
    <reaction evidence="1">
        <text>ATP + protein L-histidine = ADP + protein N-phospho-L-histidine.</text>
        <dbReference type="EC" id="2.7.13.3"/>
    </reaction>
</comment>
<evidence type="ECO:0000259" key="13">
    <source>
        <dbReference type="PROSITE" id="PS50112"/>
    </source>
</evidence>
<dbReference type="Pfam" id="PF00072">
    <property type="entry name" value="Response_reg"/>
    <property type="match status" value="1"/>
</dbReference>
<dbReference type="SMART" id="SM00448">
    <property type="entry name" value="REC"/>
    <property type="match status" value="1"/>
</dbReference>
<dbReference type="NCBIfam" id="TIGR00229">
    <property type="entry name" value="sensory_box"/>
    <property type="match status" value="2"/>
</dbReference>
<keyword evidence="10" id="KW-0472">Membrane</keyword>
<dbReference type="SMART" id="SM00387">
    <property type="entry name" value="HATPase_c"/>
    <property type="match status" value="1"/>
</dbReference>
<dbReference type="Pfam" id="PF02518">
    <property type="entry name" value="HATPase_c"/>
    <property type="match status" value="1"/>
</dbReference>
<dbReference type="Pfam" id="PF13426">
    <property type="entry name" value="PAS_9"/>
    <property type="match status" value="2"/>
</dbReference>
<organism evidence="17 18">
    <name type="scientific">Shewanella jiangmenensis</name>
    <dbReference type="NCBI Taxonomy" id="2837387"/>
    <lineage>
        <taxon>Bacteria</taxon>
        <taxon>Pseudomonadati</taxon>
        <taxon>Pseudomonadota</taxon>
        <taxon>Gammaproteobacteria</taxon>
        <taxon>Alteromonadales</taxon>
        <taxon>Shewanellaceae</taxon>
        <taxon>Shewanella</taxon>
    </lineage>
</organism>
<dbReference type="InterPro" id="IPR036097">
    <property type="entry name" value="HisK_dim/P_sf"/>
</dbReference>
<dbReference type="PRINTS" id="PR00344">
    <property type="entry name" value="BCTRLSENSOR"/>
</dbReference>
<keyword evidence="5" id="KW-0808">Transferase</keyword>
<evidence type="ECO:0000259" key="11">
    <source>
        <dbReference type="PROSITE" id="PS50109"/>
    </source>
</evidence>
<keyword evidence="10" id="KW-1133">Transmembrane helix</keyword>
<evidence type="ECO:0000256" key="5">
    <source>
        <dbReference type="ARBA" id="ARBA00022679"/>
    </source>
</evidence>
<dbReference type="CDD" id="cd00088">
    <property type="entry name" value="HPT"/>
    <property type="match status" value="1"/>
</dbReference>
<dbReference type="Gene3D" id="6.10.340.10">
    <property type="match status" value="1"/>
</dbReference>
<dbReference type="CDD" id="cd00082">
    <property type="entry name" value="HisKA"/>
    <property type="match status" value="1"/>
</dbReference>
<feature type="domain" description="HPt" evidence="16">
    <location>
        <begin position="1019"/>
        <end position="1112"/>
    </location>
</feature>
<feature type="modified residue" description="Phosphohistidine" evidence="8">
    <location>
        <position position="1058"/>
    </location>
</feature>
<name>A0ABS5UY25_9GAMM</name>
<dbReference type="Gene3D" id="3.40.50.2300">
    <property type="match status" value="1"/>
</dbReference>
<dbReference type="Gene3D" id="1.20.120.160">
    <property type="entry name" value="HPT domain"/>
    <property type="match status" value="1"/>
</dbReference>
<dbReference type="SUPFAM" id="SSF47384">
    <property type="entry name" value="Homodimeric domain of signal transducing histidine kinase"/>
    <property type="match status" value="1"/>
</dbReference>
<dbReference type="CDD" id="cd17546">
    <property type="entry name" value="REC_hyHK_CKI1_RcsC-like"/>
    <property type="match status" value="1"/>
</dbReference>
<evidence type="ECO:0000256" key="6">
    <source>
        <dbReference type="ARBA" id="ARBA00022777"/>
    </source>
</evidence>
<evidence type="ECO:0000259" key="15">
    <source>
        <dbReference type="PROSITE" id="PS50885"/>
    </source>
</evidence>
<dbReference type="InterPro" id="IPR008207">
    <property type="entry name" value="Sig_transdc_His_kin_Hpt_dom"/>
</dbReference>
<feature type="modified residue" description="4-aspartylphosphate" evidence="9">
    <location>
        <position position="922"/>
    </location>
</feature>
<dbReference type="InterPro" id="IPR003660">
    <property type="entry name" value="HAMP_dom"/>
</dbReference>
<dbReference type="Pfam" id="PF00512">
    <property type="entry name" value="HisKA"/>
    <property type="match status" value="1"/>
</dbReference>
<dbReference type="PROSITE" id="PS50110">
    <property type="entry name" value="RESPONSE_REGULATORY"/>
    <property type="match status" value="1"/>
</dbReference>
<gene>
    <name evidence="17" type="ORF">KJI95_00350</name>
</gene>
<feature type="domain" description="PAS" evidence="13">
    <location>
        <begin position="226"/>
        <end position="296"/>
    </location>
</feature>
<keyword evidence="7" id="KW-0902">Two-component regulatory system</keyword>
<accession>A0ABS5UY25</accession>
<feature type="domain" description="PAC" evidence="14">
    <location>
        <begin position="432"/>
        <end position="482"/>
    </location>
</feature>
<keyword evidence="18" id="KW-1185">Reference proteome</keyword>
<dbReference type="InterPro" id="IPR003661">
    <property type="entry name" value="HisK_dim/P_dom"/>
</dbReference>
<dbReference type="PROSITE" id="PS50109">
    <property type="entry name" value="HIS_KIN"/>
    <property type="match status" value="1"/>
</dbReference>
<dbReference type="SMART" id="SM00091">
    <property type="entry name" value="PAS"/>
    <property type="match status" value="2"/>
</dbReference>
<dbReference type="Proteomes" id="UP001195903">
    <property type="component" value="Unassembled WGS sequence"/>
</dbReference>
<dbReference type="Gene3D" id="3.30.565.10">
    <property type="entry name" value="Histidine kinase-like ATPase, C-terminal domain"/>
    <property type="match status" value="1"/>
</dbReference>
<dbReference type="Pfam" id="PF01627">
    <property type="entry name" value="Hpt"/>
    <property type="match status" value="1"/>
</dbReference>
<evidence type="ECO:0000256" key="1">
    <source>
        <dbReference type="ARBA" id="ARBA00000085"/>
    </source>
</evidence>
<dbReference type="CDD" id="cd00130">
    <property type="entry name" value="PAS"/>
    <property type="match status" value="2"/>
</dbReference>
<comment type="subcellular location">
    <subcellularLocation>
        <location evidence="2">Membrane</location>
    </subcellularLocation>
</comment>
<feature type="domain" description="Response regulatory" evidence="12">
    <location>
        <begin position="873"/>
        <end position="987"/>
    </location>
</feature>
<evidence type="ECO:0000256" key="4">
    <source>
        <dbReference type="ARBA" id="ARBA00022553"/>
    </source>
</evidence>
<dbReference type="PROSITE" id="PS50894">
    <property type="entry name" value="HPT"/>
    <property type="match status" value="1"/>
</dbReference>
<dbReference type="SUPFAM" id="SSF47226">
    <property type="entry name" value="Histidine-containing phosphotransfer domain, HPT domain"/>
    <property type="match status" value="1"/>
</dbReference>
<keyword evidence="4 9" id="KW-0597">Phosphoprotein</keyword>
<dbReference type="EC" id="2.7.13.3" evidence="3"/>
<dbReference type="Gene3D" id="1.10.287.130">
    <property type="match status" value="1"/>
</dbReference>
<dbReference type="PROSITE" id="PS50113">
    <property type="entry name" value="PAC"/>
    <property type="match status" value="2"/>
</dbReference>
<dbReference type="CDD" id="cd16922">
    <property type="entry name" value="HATPase_EvgS-ArcB-TorS-like"/>
    <property type="match status" value="1"/>
</dbReference>
<evidence type="ECO:0000256" key="8">
    <source>
        <dbReference type="PROSITE-ProRule" id="PRU00110"/>
    </source>
</evidence>
<dbReference type="InterPro" id="IPR036890">
    <property type="entry name" value="HATPase_C_sf"/>
</dbReference>
<dbReference type="InterPro" id="IPR004358">
    <property type="entry name" value="Sig_transdc_His_kin-like_C"/>
</dbReference>
<feature type="transmembrane region" description="Helical" evidence="10">
    <location>
        <begin position="7"/>
        <end position="27"/>
    </location>
</feature>
<dbReference type="Pfam" id="PF00672">
    <property type="entry name" value="HAMP"/>
    <property type="match status" value="1"/>
</dbReference>
<feature type="transmembrane region" description="Helical" evidence="10">
    <location>
        <begin position="149"/>
        <end position="171"/>
    </location>
</feature>
<dbReference type="PROSITE" id="PS50885">
    <property type="entry name" value="HAMP"/>
    <property type="match status" value="1"/>
</dbReference>
<evidence type="ECO:0000256" key="2">
    <source>
        <dbReference type="ARBA" id="ARBA00004370"/>
    </source>
</evidence>
<evidence type="ECO:0000256" key="3">
    <source>
        <dbReference type="ARBA" id="ARBA00012438"/>
    </source>
</evidence>
<evidence type="ECO:0000256" key="9">
    <source>
        <dbReference type="PROSITE-ProRule" id="PRU00169"/>
    </source>
</evidence>
<dbReference type="SMART" id="SM00086">
    <property type="entry name" value="PAC"/>
    <property type="match status" value="2"/>
</dbReference>
<dbReference type="PANTHER" id="PTHR45339">
    <property type="entry name" value="HYBRID SIGNAL TRANSDUCTION HISTIDINE KINASE J"/>
    <property type="match status" value="1"/>
</dbReference>
<evidence type="ECO:0000259" key="14">
    <source>
        <dbReference type="PROSITE" id="PS50113"/>
    </source>
</evidence>
<dbReference type="InterPro" id="IPR000014">
    <property type="entry name" value="PAS"/>
</dbReference>
<dbReference type="InterPro" id="IPR001610">
    <property type="entry name" value="PAC"/>
</dbReference>
<dbReference type="PROSITE" id="PS50112">
    <property type="entry name" value="PAS"/>
    <property type="match status" value="2"/>
</dbReference>
<dbReference type="InterPro" id="IPR000700">
    <property type="entry name" value="PAS-assoc_C"/>
</dbReference>
<evidence type="ECO:0000259" key="16">
    <source>
        <dbReference type="PROSITE" id="PS50894"/>
    </source>
</evidence>
<feature type="domain" description="PAC" evidence="14">
    <location>
        <begin position="303"/>
        <end position="353"/>
    </location>
</feature>
<evidence type="ECO:0000256" key="7">
    <source>
        <dbReference type="ARBA" id="ARBA00023012"/>
    </source>
</evidence>
<dbReference type="InterPro" id="IPR035965">
    <property type="entry name" value="PAS-like_dom_sf"/>
</dbReference>
<dbReference type="SMART" id="SM00388">
    <property type="entry name" value="HisKA"/>
    <property type="match status" value="1"/>
</dbReference>
<feature type="domain" description="PAS" evidence="13">
    <location>
        <begin position="354"/>
        <end position="410"/>
    </location>
</feature>
<dbReference type="InterPro" id="IPR001789">
    <property type="entry name" value="Sig_transdc_resp-reg_receiver"/>
</dbReference>
<dbReference type="SUPFAM" id="SSF52172">
    <property type="entry name" value="CheY-like"/>
    <property type="match status" value="1"/>
</dbReference>
<keyword evidence="6" id="KW-0418">Kinase</keyword>
<dbReference type="SUPFAM" id="SSF55785">
    <property type="entry name" value="PYP-like sensor domain (PAS domain)"/>
    <property type="match status" value="2"/>
</dbReference>
<dbReference type="InterPro" id="IPR036641">
    <property type="entry name" value="HPT_dom_sf"/>
</dbReference>
<dbReference type="PANTHER" id="PTHR45339:SF5">
    <property type="entry name" value="HISTIDINE KINASE"/>
    <property type="match status" value="1"/>
</dbReference>
<protein>
    <recommendedName>
        <fullName evidence="3">histidine kinase</fullName>
        <ecNumber evidence="3">2.7.13.3</ecNumber>
    </recommendedName>
</protein>
<dbReference type="Gene3D" id="3.30.450.20">
    <property type="entry name" value="PAS domain"/>
    <property type="match status" value="2"/>
</dbReference>
<dbReference type="InterPro" id="IPR005467">
    <property type="entry name" value="His_kinase_dom"/>
</dbReference>
<evidence type="ECO:0000256" key="10">
    <source>
        <dbReference type="SAM" id="Phobius"/>
    </source>
</evidence>
<dbReference type="SMART" id="SM00304">
    <property type="entry name" value="HAMP"/>
    <property type="match status" value="1"/>
</dbReference>
<dbReference type="RefSeq" id="WP_214505195.1">
    <property type="nucleotide sequence ID" value="NZ_JAHEPS010000001.1"/>
</dbReference>
<keyword evidence="10" id="KW-0812">Transmembrane</keyword>
<evidence type="ECO:0000259" key="12">
    <source>
        <dbReference type="PROSITE" id="PS50110"/>
    </source>
</evidence>
<dbReference type="SUPFAM" id="SSF55874">
    <property type="entry name" value="ATPase domain of HSP90 chaperone/DNA topoisomerase II/histidine kinase"/>
    <property type="match status" value="1"/>
</dbReference>
<dbReference type="CDD" id="cd06225">
    <property type="entry name" value="HAMP"/>
    <property type="match status" value="1"/>
</dbReference>
<evidence type="ECO:0000313" key="17">
    <source>
        <dbReference type="EMBL" id="MBT1442979.1"/>
    </source>
</evidence>
<evidence type="ECO:0000313" key="18">
    <source>
        <dbReference type="Proteomes" id="UP001195903"/>
    </source>
</evidence>
<feature type="domain" description="HAMP" evidence="15">
    <location>
        <begin position="169"/>
        <end position="221"/>
    </location>
</feature>
<dbReference type="SMART" id="SM00073">
    <property type="entry name" value="HPT"/>
    <property type="match status" value="1"/>
</dbReference>
<dbReference type="EMBL" id="JAHEPS010000001">
    <property type="protein sequence ID" value="MBT1442979.1"/>
    <property type="molecule type" value="Genomic_DNA"/>
</dbReference>
<dbReference type="InterPro" id="IPR011006">
    <property type="entry name" value="CheY-like_superfamily"/>
</dbReference>
<comment type="caution">
    <text evidence="17">The sequence shown here is derived from an EMBL/GenBank/DDBJ whole genome shotgun (WGS) entry which is preliminary data.</text>
</comment>
<reference evidence="17 18" key="1">
    <citation type="submission" date="2021-05" db="EMBL/GenBank/DDBJ databases">
        <title>Shewanella sp. JM162201.</title>
        <authorList>
            <person name="Xu S."/>
            <person name="Li A."/>
        </authorList>
    </citation>
    <scope>NUCLEOTIDE SEQUENCE [LARGE SCALE GENOMIC DNA]</scope>
    <source>
        <strain evidence="17 18">JM162201</strain>
    </source>
</reference>
<proteinExistence type="predicted"/>
<feature type="domain" description="Histidine kinase" evidence="11">
    <location>
        <begin position="500"/>
        <end position="721"/>
    </location>
</feature>